<sequence length="855" mass="90926">MASGRAADRGIAVRADDLTLAYGADDVAVSGATFEIAVGGILGVVGEAGSGKSTLARAVAAQSAFGEGETPHIQGGTLEVLGHDIVRSSARRQTGLALRVGYLPQDGGSTLVPHLTIGENVAAPIYQRDRRFNRLDAGAAVASLVDAVRLPLSVMSRFPHELSRGQRQRIALARALILEPELLVADDPTMGVDVLVRGRILTVIADLQRDRRFSALVVGHDIRELRTMTEQIAIMHGGCSSATARSTTCSRTRCTPMSPGSPRSRGPRRAPRTGDRFTGGGGTAHSAVLERRSRWGGVACDETPAITGKRRMDMPSRTSKGLRIAAVASAAAASLVLAACAGGGGNGGSGGGSGSLIVGTTDVVTFLDPAGSYDNGSFAVMNQIYPFLFNEPKGSPDVKPDIAKSGEFTSPNDFTVKLKPGLTWANGHALTSSDVKFTFERQLKINDPNGPASLLSNLASVDAPDATTVVFHLKNPNDQTFEQVLSSPVGPIVDEQSFSADKVTPDATIVKDKAFAGQYTITKYDKNNLVQFKAYAGYQGLLGKAATSNVTLKYYTNPSNMKLDIQKGNIDVAYRALSATDVADLKKNKNVKVITGPGGEERYIVFNFNTMPFGLKTPTPDAAKALAVRQAVADLIDRQAIATQVYKGTYTPLYSFVPDGLTGATTVLKDLYGDGQGGPSLDKAKQTLQKAGVTTPVKLQLQYVSDGHYGPSSGDEYALLKSQLENGGVFTVDLQSTEYATYTKQRVLDAYPAYQLGWFPDYSDADNYLTPFFVKDNFLGNHYDNPTVQNLIAKEQTDTDAATRKADIEKIQALVGADLSTLPMLQGAQVAVVGPDVKGTTLDPSFKFRFAFISK</sequence>
<dbReference type="Gene3D" id="3.90.76.10">
    <property type="entry name" value="Dipeptide-binding Protein, Domain 1"/>
    <property type="match status" value="1"/>
</dbReference>
<evidence type="ECO:0000259" key="8">
    <source>
        <dbReference type="PROSITE" id="PS50893"/>
    </source>
</evidence>
<feature type="domain" description="ABC transporter" evidence="8">
    <location>
        <begin position="13"/>
        <end position="262"/>
    </location>
</feature>
<dbReference type="PROSITE" id="PS50893">
    <property type="entry name" value="ABC_TRANSPORTER_2"/>
    <property type="match status" value="1"/>
</dbReference>
<dbReference type="PANTHER" id="PTHR30290:SF10">
    <property type="entry name" value="PERIPLASMIC OLIGOPEPTIDE-BINDING PROTEIN-RELATED"/>
    <property type="match status" value="1"/>
</dbReference>
<dbReference type="PANTHER" id="PTHR30290">
    <property type="entry name" value="PERIPLASMIC BINDING COMPONENT OF ABC TRANSPORTER"/>
    <property type="match status" value="1"/>
</dbReference>
<feature type="region of interest" description="Disordered" evidence="7">
    <location>
        <begin position="250"/>
        <end position="284"/>
    </location>
</feature>
<evidence type="ECO:0000256" key="6">
    <source>
        <dbReference type="ARBA" id="ARBA00022840"/>
    </source>
</evidence>
<dbReference type="Gene3D" id="3.40.50.300">
    <property type="entry name" value="P-loop containing nucleotide triphosphate hydrolases"/>
    <property type="match status" value="1"/>
</dbReference>
<keyword evidence="3" id="KW-0813">Transport</keyword>
<proteinExistence type="inferred from homology"/>
<dbReference type="InterPro" id="IPR039424">
    <property type="entry name" value="SBP_5"/>
</dbReference>
<gene>
    <name evidence="9" type="ORF">GCM10025881_04110</name>
</gene>
<evidence type="ECO:0000256" key="7">
    <source>
        <dbReference type="SAM" id="MobiDB-lite"/>
    </source>
</evidence>
<dbReference type="EMBL" id="BSVB01000001">
    <property type="protein sequence ID" value="GMA93587.1"/>
    <property type="molecule type" value="Genomic_DNA"/>
</dbReference>
<dbReference type="InterPro" id="IPR000914">
    <property type="entry name" value="SBP_5_dom"/>
</dbReference>
<dbReference type="Gene3D" id="3.40.190.10">
    <property type="entry name" value="Periplasmic binding protein-like II"/>
    <property type="match status" value="1"/>
</dbReference>
<evidence type="ECO:0000256" key="5">
    <source>
        <dbReference type="ARBA" id="ARBA00022741"/>
    </source>
</evidence>
<dbReference type="Pfam" id="PF00496">
    <property type="entry name" value="SBP_bac_5"/>
    <property type="match status" value="1"/>
</dbReference>
<comment type="subcellular location">
    <subcellularLocation>
        <location evidence="1">Cell envelope</location>
    </subcellularLocation>
</comment>
<comment type="caution">
    <text evidence="9">The sequence shown here is derived from an EMBL/GenBank/DDBJ whole genome shotgun (WGS) entry which is preliminary data.</text>
</comment>
<organism evidence="9 10">
    <name type="scientific">Pseudolysinimonas kribbensis</name>
    <dbReference type="NCBI Taxonomy" id="433641"/>
    <lineage>
        <taxon>Bacteria</taxon>
        <taxon>Bacillati</taxon>
        <taxon>Actinomycetota</taxon>
        <taxon>Actinomycetes</taxon>
        <taxon>Micrococcales</taxon>
        <taxon>Microbacteriaceae</taxon>
        <taxon>Pseudolysinimonas</taxon>
    </lineage>
</organism>
<keyword evidence="4" id="KW-0732">Signal</keyword>
<dbReference type="InterPro" id="IPR003439">
    <property type="entry name" value="ABC_transporter-like_ATP-bd"/>
</dbReference>
<accession>A0ABQ6K3Z8</accession>
<evidence type="ECO:0000256" key="3">
    <source>
        <dbReference type="ARBA" id="ARBA00022448"/>
    </source>
</evidence>
<dbReference type="Pfam" id="PF00005">
    <property type="entry name" value="ABC_tran"/>
    <property type="match status" value="1"/>
</dbReference>
<dbReference type="InterPro" id="IPR027417">
    <property type="entry name" value="P-loop_NTPase"/>
</dbReference>
<name>A0ABQ6K3Z8_9MICO</name>
<keyword evidence="5" id="KW-0547">Nucleotide-binding</keyword>
<dbReference type="InterPro" id="IPR003593">
    <property type="entry name" value="AAA+_ATPase"/>
</dbReference>
<evidence type="ECO:0000313" key="10">
    <source>
        <dbReference type="Proteomes" id="UP001157034"/>
    </source>
</evidence>
<evidence type="ECO:0000256" key="1">
    <source>
        <dbReference type="ARBA" id="ARBA00004196"/>
    </source>
</evidence>
<keyword evidence="6" id="KW-0067">ATP-binding</keyword>
<dbReference type="SUPFAM" id="SSF53850">
    <property type="entry name" value="Periplasmic binding protein-like II"/>
    <property type="match status" value="1"/>
</dbReference>
<evidence type="ECO:0000256" key="4">
    <source>
        <dbReference type="ARBA" id="ARBA00022729"/>
    </source>
</evidence>
<dbReference type="SMART" id="SM00382">
    <property type="entry name" value="AAA"/>
    <property type="match status" value="1"/>
</dbReference>
<feature type="compositionally biased region" description="Low complexity" evidence="7">
    <location>
        <begin position="250"/>
        <end position="264"/>
    </location>
</feature>
<evidence type="ECO:0000256" key="2">
    <source>
        <dbReference type="ARBA" id="ARBA00005695"/>
    </source>
</evidence>
<evidence type="ECO:0000313" key="9">
    <source>
        <dbReference type="EMBL" id="GMA93587.1"/>
    </source>
</evidence>
<reference evidence="10" key="1">
    <citation type="journal article" date="2019" name="Int. J. Syst. Evol. Microbiol.">
        <title>The Global Catalogue of Microorganisms (GCM) 10K type strain sequencing project: providing services to taxonomists for standard genome sequencing and annotation.</title>
        <authorList>
            <consortium name="The Broad Institute Genomics Platform"/>
            <consortium name="The Broad Institute Genome Sequencing Center for Infectious Disease"/>
            <person name="Wu L."/>
            <person name="Ma J."/>
        </authorList>
    </citation>
    <scope>NUCLEOTIDE SEQUENCE [LARGE SCALE GENOMIC DNA]</scope>
    <source>
        <strain evidence="10">NBRC 108894</strain>
    </source>
</reference>
<keyword evidence="10" id="KW-1185">Reference proteome</keyword>
<comment type="similarity">
    <text evidence="2">Belongs to the bacterial solute-binding protein 5 family.</text>
</comment>
<protein>
    <recommendedName>
        <fullName evidence="8">ABC transporter domain-containing protein</fullName>
    </recommendedName>
</protein>
<dbReference type="SUPFAM" id="SSF52540">
    <property type="entry name" value="P-loop containing nucleoside triphosphate hydrolases"/>
    <property type="match status" value="1"/>
</dbReference>
<dbReference type="Gene3D" id="3.10.105.10">
    <property type="entry name" value="Dipeptide-binding Protein, Domain 3"/>
    <property type="match status" value="1"/>
</dbReference>
<dbReference type="Proteomes" id="UP001157034">
    <property type="component" value="Unassembled WGS sequence"/>
</dbReference>